<accession>A0A847SG91</accession>
<sequence>MSKHNFTVTIEAKTAADAEQKIKALTALAGKLSVRELSKLAHIVQHDPVKTAQAKIYLNV</sequence>
<evidence type="ECO:0000313" key="2">
    <source>
        <dbReference type="Proteomes" id="UP000552864"/>
    </source>
</evidence>
<evidence type="ECO:0000313" key="1">
    <source>
        <dbReference type="EMBL" id="NLR82260.1"/>
    </source>
</evidence>
<keyword evidence="2" id="KW-1185">Reference proteome</keyword>
<protein>
    <submittedName>
        <fullName evidence="1">Uncharacterized protein</fullName>
    </submittedName>
</protein>
<dbReference type="AlphaFoldDB" id="A0A847SG91"/>
<reference evidence="1 2" key="1">
    <citation type="submission" date="2020-04" db="EMBL/GenBank/DDBJ databases">
        <authorList>
            <person name="Yin C."/>
        </authorList>
    </citation>
    <scope>NUCLEOTIDE SEQUENCE [LARGE SCALE GENOMIC DNA]</scope>
    <source>
        <strain evidence="1 2">Ak56</strain>
    </source>
</reference>
<name>A0A847SG91_9BACT</name>
<gene>
    <name evidence="1" type="ORF">HGH91_26830</name>
</gene>
<organism evidence="1 2">
    <name type="scientific">Chitinophaga eiseniae</name>
    <dbReference type="NCBI Taxonomy" id="634771"/>
    <lineage>
        <taxon>Bacteria</taxon>
        <taxon>Pseudomonadati</taxon>
        <taxon>Bacteroidota</taxon>
        <taxon>Chitinophagia</taxon>
        <taxon>Chitinophagales</taxon>
        <taxon>Chitinophagaceae</taxon>
        <taxon>Chitinophaga</taxon>
    </lineage>
</organism>
<dbReference type="Proteomes" id="UP000552864">
    <property type="component" value="Unassembled WGS sequence"/>
</dbReference>
<proteinExistence type="predicted"/>
<comment type="caution">
    <text evidence="1">The sequence shown here is derived from an EMBL/GenBank/DDBJ whole genome shotgun (WGS) entry which is preliminary data.</text>
</comment>
<dbReference type="RefSeq" id="WP_168742187.1">
    <property type="nucleotide sequence ID" value="NZ_JABAHZ010000009.1"/>
</dbReference>
<dbReference type="EMBL" id="JABAHZ010000009">
    <property type="protein sequence ID" value="NLR82260.1"/>
    <property type="molecule type" value="Genomic_DNA"/>
</dbReference>